<sequence>MTVLFRPLPLPPARVLPAVCAHVRSEAPHHPLLDKPAHTRLAHASSASFIREAFDRSLGRRRPSPRLDQSEGWCVVWRPLVNFLS</sequence>
<evidence type="ECO:0000313" key="2">
    <source>
        <dbReference type="Proteomes" id="UP000727407"/>
    </source>
</evidence>
<dbReference type="Proteomes" id="UP000727407">
    <property type="component" value="Unassembled WGS sequence"/>
</dbReference>
<dbReference type="AlphaFoldDB" id="A0A8J4XES7"/>
<dbReference type="EMBL" id="QNUK01000083">
    <property type="protein sequence ID" value="KAF5902835.1"/>
    <property type="molecule type" value="Genomic_DNA"/>
</dbReference>
<evidence type="ECO:0000313" key="1">
    <source>
        <dbReference type="EMBL" id="KAF5902835.1"/>
    </source>
</evidence>
<reference evidence="1" key="1">
    <citation type="submission" date="2020-07" db="EMBL/GenBank/DDBJ databases">
        <title>Clarias magur genome sequencing, assembly and annotation.</title>
        <authorList>
            <person name="Kushwaha B."/>
            <person name="Kumar R."/>
            <person name="Das P."/>
            <person name="Joshi C.G."/>
            <person name="Kumar D."/>
            <person name="Nagpure N.S."/>
            <person name="Pandey M."/>
            <person name="Agarwal S."/>
            <person name="Srivastava S."/>
            <person name="Singh M."/>
            <person name="Sahoo L."/>
            <person name="Jayasankar P."/>
            <person name="Meher P.K."/>
            <person name="Koringa P.G."/>
            <person name="Iquebal M.A."/>
            <person name="Das S.P."/>
            <person name="Bit A."/>
            <person name="Patnaik S."/>
            <person name="Patel N."/>
            <person name="Shah T.M."/>
            <person name="Hinsu A."/>
            <person name="Jena J.K."/>
        </authorList>
    </citation>
    <scope>NUCLEOTIDE SEQUENCE</scope>
    <source>
        <strain evidence="1">CIFAMagur01</strain>
        <tissue evidence="1">Testis</tissue>
    </source>
</reference>
<proteinExistence type="predicted"/>
<protein>
    <submittedName>
        <fullName evidence="1">Orotidine 5'-phosphate decarboxylase</fullName>
    </submittedName>
</protein>
<organism evidence="1 2">
    <name type="scientific">Clarias magur</name>
    <name type="common">Asian catfish</name>
    <name type="synonym">Macropteronotus magur</name>
    <dbReference type="NCBI Taxonomy" id="1594786"/>
    <lineage>
        <taxon>Eukaryota</taxon>
        <taxon>Metazoa</taxon>
        <taxon>Chordata</taxon>
        <taxon>Craniata</taxon>
        <taxon>Vertebrata</taxon>
        <taxon>Euteleostomi</taxon>
        <taxon>Actinopterygii</taxon>
        <taxon>Neopterygii</taxon>
        <taxon>Teleostei</taxon>
        <taxon>Ostariophysi</taxon>
        <taxon>Siluriformes</taxon>
        <taxon>Clariidae</taxon>
        <taxon>Clarias</taxon>
    </lineage>
</organism>
<name>A0A8J4XES7_CLAMG</name>
<keyword evidence="2" id="KW-1185">Reference proteome</keyword>
<accession>A0A8J4XES7</accession>
<comment type="caution">
    <text evidence="1">The sequence shown here is derived from an EMBL/GenBank/DDBJ whole genome shotgun (WGS) entry which is preliminary data.</text>
</comment>
<gene>
    <name evidence="1" type="primary">pyrF</name>
    <name evidence="1" type="ORF">DAT39_007369</name>
</gene>